<dbReference type="EMBL" id="CAJNNV010002836">
    <property type="protein sequence ID" value="CAE8587946.1"/>
    <property type="molecule type" value="Genomic_DNA"/>
</dbReference>
<dbReference type="InterPro" id="IPR038925">
    <property type="entry name" value="At3g17800-like"/>
</dbReference>
<accession>A0A813DNT6</accession>
<evidence type="ECO:0000256" key="1">
    <source>
        <dbReference type="SAM" id="Coils"/>
    </source>
</evidence>
<gene>
    <name evidence="4" type="ORF">PGLA1383_LOCUS6765</name>
</gene>
<dbReference type="OrthoDB" id="25131at2759"/>
<feature type="compositionally biased region" description="Low complexity" evidence="2">
    <location>
        <begin position="14"/>
        <end position="30"/>
    </location>
</feature>
<dbReference type="Pfam" id="PF05542">
    <property type="entry name" value="DUF760"/>
    <property type="match status" value="1"/>
</dbReference>
<dbReference type="AlphaFoldDB" id="A0A813DNT6"/>
<evidence type="ECO:0000313" key="4">
    <source>
        <dbReference type="EMBL" id="CAE8587946.1"/>
    </source>
</evidence>
<keyword evidence="3" id="KW-0812">Transmembrane</keyword>
<protein>
    <submittedName>
        <fullName evidence="4">Uncharacterized protein</fullName>
    </submittedName>
</protein>
<feature type="coiled-coil region" evidence="1">
    <location>
        <begin position="132"/>
        <end position="166"/>
    </location>
</feature>
<feature type="transmembrane region" description="Helical" evidence="3">
    <location>
        <begin position="42"/>
        <end position="64"/>
    </location>
</feature>
<reference evidence="4" key="1">
    <citation type="submission" date="2021-02" db="EMBL/GenBank/DDBJ databases">
        <authorList>
            <person name="Dougan E. K."/>
            <person name="Rhodes N."/>
            <person name="Thang M."/>
            <person name="Chan C."/>
        </authorList>
    </citation>
    <scope>NUCLEOTIDE SEQUENCE</scope>
</reference>
<organism evidence="4 5">
    <name type="scientific">Polarella glacialis</name>
    <name type="common">Dinoflagellate</name>
    <dbReference type="NCBI Taxonomy" id="89957"/>
    <lineage>
        <taxon>Eukaryota</taxon>
        <taxon>Sar</taxon>
        <taxon>Alveolata</taxon>
        <taxon>Dinophyceae</taxon>
        <taxon>Suessiales</taxon>
        <taxon>Suessiaceae</taxon>
        <taxon>Polarella</taxon>
    </lineage>
</organism>
<evidence type="ECO:0000256" key="2">
    <source>
        <dbReference type="SAM" id="MobiDB-lite"/>
    </source>
</evidence>
<dbReference type="PANTHER" id="PTHR31808:SF4">
    <property type="entry name" value="LIGASE, PUTATIVE (DUF760)-RELATED"/>
    <property type="match status" value="1"/>
</dbReference>
<comment type="caution">
    <text evidence="4">The sequence shown here is derived from an EMBL/GenBank/DDBJ whole genome shotgun (WGS) entry which is preliminary data.</text>
</comment>
<dbReference type="InterPro" id="IPR008479">
    <property type="entry name" value="DUF760"/>
</dbReference>
<evidence type="ECO:0000313" key="5">
    <source>
        <dbReference type="Proteomes" id="UP000654075"/>
    </source>
</evidence>
<keyword evidence="3" id="KW-1133">Transmembrane helix</keyword>
<dbReference type="PANTHER" id="PTHR31808">
    <property type="entry name" value="EXPRESSED PROTEIN"/>
    <property type="match status" value="1"/>
</dbReference>
<keyword evidence="1" id="KW-0175">Coiled coil</keyword>
<dbReference type="OMA" id="VENDISM"/>
<name>A0A813DNT6_POLGL</name>
<dbReference type="Proteomes" id="UP000654075">
    <property type="component" value="Unassembled WGS sequence"/>
</dbReference>
<proteinExistence type="predicted"/>
<keyword evidence="5" id="KW-1185">Reference proteome</keyword>
<feature type="region of interest" description="Disordered" evidence="2">
    <location>
        <begin position="13"/>
        <end position="38"/>
    </location>
</feature>
<evidence type="ECO:0000256" key="3">
    <source>
        <dbReference type="SAM" id="Phobius"/>
    </source>
</evidence>
<keyword evidence="3" id="KW-0472">Membrane</keyword>
<sequence length="450" mass="49396">MASSWPCTPEMLASFGGSSSSSSSSGSRSSQRNRRLGRNGKWLRSTTSLLGVAAGMALGALSVVNFVGLGHSSRIEEHKHSLRSDKRAKSIAMRAESSSNLPDLWKAGPADVFSGQAQKALYLMKENPVLFEDSVEDSLEKLSEARDDEEKQKKDLEANAKEDTLMLRKRIEEVRLTERTRTVMELLYLKVCRKFQVLKVPLIPALKKGGDVKFGNIDLKALTTDIYSKDALELVRDHLFRIIGQQGNPSFMGGMGVVQIALFQAGQVYAMSAMFGYYLRRVDARFQLEKLAGQFGAFGEEAPEAPPNPFAGDEASTNSLKGYISDFGPEEVQSMWAVTSVEAQMAMETQVTALFGDLRVLKDKLVGALGMVSSPEEATQKLEQAIKKDEVESLRITSDDLRRLVLEAVAYGAILNDNEKQVDVIYELTPASSRAMGALTGDDDGRMLNE</sequence>